<proteinExistence type="predicted"/>
<dbReference type="InterPro" id="IPR038724">
    <property type="entry name" value="RepA"/>
</dbReference>
<dbReference type="CDD" id="cd01125">
    <property type="entry name" value="RepA_RSF1010_like"/>
    <property type="match status" value="1"/>
</dbReference>
<gene>
    <name evidence="2" type="ORF">IBL25_07500</name>
</gene>
<reference evidence="2 3" key="1">
    <citation type="journal article" date="2009" name="Int. J. Syst. Evol. Microbiol.">
        <title>Transfer of Teichococcus ludipueritiae and Muricoccus roseus to the genus Roseomonas, as Roseomonas ludipueritiae comb. nov. and Roseomonas rosea comb. nov., respectively, and emended description of the genus Roseomonas.</title>
        <authorList>
            <person name="Sanchez-Porro C."/>
            <person name="Gallego V."/>
            <person name="Busse H.J."/>
            <person name="Kampfer P."/>
            <person name="Ventosa A."/>
        </authorList>
    </citation>
    <scope>NUCLEOTIDE SEQUENCE [LARGE SCALE GENOMIC DNA]</scope>
    <source>
        <strain evidence="2 3">DSM 14915</strain>
    </source>
</reference>
<evidence type="ECO:0000313" key="2">
    <source>
        <dbReference type="EMBL" id="MBC9176788.1"/>
    </source>
</evidence>
<keyword evidence="3" id="KW-1185">Reference proteome</keyword>
<sequence>MADIDFETFASLYEAVSHGKPPKEPATSFPLLWFEDIKPCLDTQDFVQGLLMEQSSAVVFGESNAGKTFWATDLALHVAAGQKWNGRRVEGGPVIYCALEGGVGFQNRVAAWREANGMEDANIPFAAIRSSMNLLLPDADTPRLIKTLQDVADVKGPPKLVVIDTLARAMAGGNENAAEDMGALVKNMDLIRQEIGCCVLFIHHSGKDSAKGARGHSSLRGAIDTEIEVKAGEEGAPKSATVVKQRELRKGDVFHFDLKTVEIGRNRHDEPVTTCVVETAEAPAEDDETEDQTPSAKPLTGDNLMALQILQDLLNEKGRGGFPGVPQGCPSVPEEWWREAFYSRGKPGALQAAKQKAFMRATTALGLRRAVASNSGRVWCP</sequence>
<evidence type="ECO:0000256" key="1">
    <source>
        <dbReference type="SAM" id="MobiDB-lite"/>
    </source>
</evidence>
<dbReference type="RefSeq" id="WP_187777932.1">
    <property type="nucleotide sequence ID" value="NZ_JACTUZ010000019.1"/>
</dbReference>
<protein>
    <submittedName>
        <fullName evidence="2">AAA family ATPase</fullName>
    </submittedName>
</protein>
<dbReference type="Proteomes" id="UP000603940">
    <property type="component" value="Unassembled WGS sequence"/>
</dbReference>
<dbReference type="SUPFAM" id="SSF52540">
    <property type="entry name" value="P-loop containing nucleoside triphosphate hydrolases"/>
    <property type="match status" value="1"/>
</dbReference>
<dbReference type="Pfam" id="PF13481">
    <property type="entry name" value="AAA_25"/>
    <property type="match status" value="1"/>
</dbReference>
<dbReference type="Gene3D" id="3.40.50.300">
    <property type="entry name" value="P-loop containing nucleotide triphosphate hydrolases"/>
    <property type="match status" value="1"/>
</dbReference>
<dbReference type="InterPro" id="IPR027417">
    <property type="entry name" value="P-loop_NTPase"/>
</dbReference>
<accession>A0ABR7R539</accession>
<evidence type="ECO:0000313" key="3">
    <source>
        <dbReference type="Proteomes" id="UP000603940"/>
    </source>
</evidence>
<dbReference type="EMBL" id="JACTUZ010000019">
    <property type="protein sequence ID" value="MBC9176788.1"/>
    <property type="molecule type" value="Genomic_DNA"/>
</dbReference>
<comment type="caution">
    <text evidence="2">The sequence shown here is derived from an EMBL/GenBank/DDBJ whole genome shotgun (WGS) entry which is preliminary data.</text>
</comment>
<organism evidence="2 3">
    <name type="scientific">Pseudoroseomonas ludipueritiae</name>
    <dbReference type="NCBI Taxonomy" id="198093"/>
    <lineage>
        <taxon>Bacteria</taxon>
        <taxon>Pseudomonadati</taxon>
        <taxon>Pseudomonadota</taxon>
        <taxon>Alphaproteobacteria</taxon>
        <taxon>Acetobacterales</taxon>
        <taxon>Acetobacteraceae</taxon>
        <taxon>Pseudoroseomonas</taxon>
    </lineage>
</organism>
<feature type="region of interest" description="Disordered" evidence="1">
    <location>
        <begin position="281"/>
        <end position="300"/>
    </location>
</feature>
<name>A0ABR7R539_9PROT</name>